<dbReference type="PANTHER" id="PTHR24421:SF10">
    <property type="entry name" value="NITRATE_NITRITE SENSOR PROTEIN NARQ"/>
    <property type="match status" value="1"/>
</dbReference>
<keyword evidence="16" id="KW-1185">Reference proteome</keyword>
<keyword evidence="3" id="KW-0597">Phosphoprotein</keyword>
<keyword evidence="7" id="KW-0067">ATP-binding</keyword>
<feature type="transmembrane region" description="Helical" evidence="11">
    <location>
        <begin position="264"/>
        <end position="289"/>
    </location>
</feature>
<feature type="transmembrane region" description="Helical" evidence="11">
    <location>
        <begin position="134"/>
        <end position="155"/>
    </location>
</feature>
<dbReference type="Pfam" id="PF07730">
    <property type="entry name" value="HisKA_3"/>
    <property type="match status" value="1"/>
</dbReference>
<dbReference type="Pfam" id="PF23539">
    <property type="entry name" value="DUF7134"/>
    <property type="match status" value="1"/>
</dbReference>
<dbReference type="PANTHER" id="PTHR24421">
    <property type="entry name" value="NITRATE/NITRITE SENSOR PROTEIN NARX-RELATED"/>
    <property type="match status" value="1"/>
</dbReference>
<evidence type="ECO:0000256" key="1">
    <source>
        <dbReference type="ARBA" id="ARBA00000085"/>
    </source>
</evidence>
<feature type="transmembrane region" description="Helical" evidence="11">
    <location>
        <begin position="167"/>
        <end position="188"/>
    </location>
</feature>
<organism evidence="15 16">
    <name type="scientific">Streptantibioticus ferralitis</name>
    <dbReference type="NCBI Taxonomy" id="236510"/>
    <lineage>
        <taxon>Bacteria</taxon>
        <taxon>Bacillati</taxon>
        <taxon>Actinomycetota</taxon>
        <taxon>Actinomycetes</taxon>
        <taxon>Kitasatosporales</taxon>
        <taxon>Streptomycetaceae</taxon>
        <taxon>Streptantibioticus</taxon>
    </lineage>
</organism>
<evidence type="ECO:0000259" key="12">
    <source>
        <dbReference type="Pfam" id="PF02518"/>
    </source>
</evidence>
<feature type="transmembrane region" description="Helical" evidence="11">
    <location>
        <begin position="301"/>
        <end position="322"/>
    </location>
</feature>
<evidence type="ECO:0000256" key="7">
    <source>
        <dbReference type="ARBA" id="ARBA00022840"/>
    </source>
</evidence>
<feature type="region of interest" description="Disordered" evidence="10">
    <location>
        <begin position="1"/>
        <end position="21"/>
    </location>
</feature>
<feature type="transmembrane region" description="Helical" evidence="11">
    <location>
        <begin position="101"/>
        <end position="128"/>
    </location>
</feature>
<keyword evidence="6 15" id="KW-0418">Kinase</keyword>
<evidence type="ECO:0000256" key="9">
    <source>
        <dbReference type="SAM" id="Coils"/>
    </source>
</evidence>
<dbReference type="CDD" id="cd16917">
    <property type="entry name" value="HATPase_UhpB-NarQ-NarX-like"/>
    <property type="match status" value="1"/>
</dbReference>
<feature type="coiled-coil region" evidence="9">
    <location>
        <begin position="349"/>
        <end position="383"/>
    </location>
</feature>
<reference evidence="15 16" key="1">
    <citation type="submission" date="2023-03" db="EMBL/GenBank/DDBJ databases">
        <title>Draft genome sequence of type strain Streptomyces ferralitis JCM 14344.</title>
        <authorList>
            <person name="Klaysubun C."/>
            <person name="Duangmal K."/>
        </authorList>
    </citation>
    <scope>NUCLEOTIDE SEQUENCE [LARGE SCALE GENOMIC DNA]</scope>
    <source>
        <strain evidence="15 16">JCM 14344</strain>
    </source>
</reference>
<feature type="domain" description="DUF7134" evidence="14">
    <location>
        <begin position="200"/>
        <end position="349"/>
    </location>
</feature>
<evidence type="ECO:0000256" key="8">
    <source>
        <dbReference type="ARBA" id="ARBA00023012"/>
    </source>
</evidence>
<evidence type="ECO:0000256" key="11">
    <source>
        <dbReference type="SAM" id="Phobius"/>
    </source>
</evidence>
<comment type="caution">
    <text evidence="15">The sequence shown here is derived from an EMBL/GenBank/DDBJ whole genome shotgun (WGS) entry which is preliminary data.</text>
</comment>
<keyword evidence="11" id="KW-1133">Transmembrane helix</keyword>
<evidence type="ECO:0000256" key="6">
    <source>
        <dbReference type="ARBA" id="ARBA00022777"/>
    </source>
</evidence>
<dbReference type="Gene3D" id="1.20.5.1930">
    <property type="match status" value="1"/>
</dbReference>
<keyword evidence="9" id="KW-0175">Coiled coil</keyword>
<dbReference type="SUPFAM" id="SSF55874">
    <property type="entry name" value="ATPase domain of HSP90 chaperone/DNA topoisomerase II/histidine kinase"/>
    <property type="match status" value="1"/>
</dbReference>
<feature type="domain" description="Signal transduction histidine kinase subgroup 3 dimerisation and phosphoacceptor" evidence="13">
    <location>
        <begin position="381"/>
        <end position="447"/>
    </location>
</feature>
<evidence type="ECO:0000256" key="3">
    <source>
        <dbReference type="ARBA" id="ARBA00022553"/>
    </source>
</evidence>
<evidence type="ECO:0000259" key="14">
    <source>
        <dbReference type="Pfam" id="PF23539"/>
    </source>
</evidence>
<evidence type="ECO:0000256" key="5">
    <source>
        <dbReference type="ARBA" id="ARBA00022741"/>
    </source>
</evidence>
<keyword evidence="4" id="KW-0808">Transferase</keyword>
<gene>
    <name evidence="15" type="ORF">P2L57_05575</name>
</gene>
<feature type="transmembrane region" description="Helical" evidence="11">
    <location>
        <begin position="238"/>
        <end position="258"/>
    </location>
</feature>
<keyword evidence="8" id="KW-0902">Two-component regulatory system</keyword>
<sequence length="589" mass="62575">MSAEHPSNVADGVPIASGSPLDEAQPQRWRRLGWRVRAVGWRPWARLVLDLLIAAGCAACDVRVRSAFALGEIYSPLPQSAYGWLAVASAALLVGRRRWPVAVAALVSCGLLLGTGSVLTVVVAYYSLARHTRALRTVCLSAAAGGAVVLGAAFLHVRRFAPHHGVAGAGMALVLAFVALAAVVLPMLAGLYPRVPRHPWWWEHRRAMLFDILLVLLYPLTNPAALVISRSPSGGHMLWLPAPVVFALVVLQGLALIWRRRYPTVLAAACIAVTPFTLPSPAALPVGLYTLAKYGRSRRNLAVACAAAVLTLIAWSAVANHFVASRVIPASVFLVVPSVVVPVLLGMYRGAKRSLMVNLKERAERLEREQHLLAAQARMQERARIAREMHDIVSHRVSLMVVHAGALEAGAAGDNQVATETGKLIGQMGRQALNELRQVLGVLRESDGHDHAPVAPQPTLEDVAVLVEESRAAGAHITFETAGDPACVDSAAQAAVYRLVQEGLTNARKHAADAPVRITLRHLPGTLKVVIDNDPPTGPAPAPLPSGGHGLSGLNERVTALGGTVSAAPRPDGGFRITATIPTPNEPQR</sequence>
<evidence type="ECO:0000256" key="2">
    <source>
        <dbReference type="ARBA" id="ARBA00012438"/>
    </source>
</evidence>
<evidence type="ECO:0000256" key="10">
    <source>
        <dbReference type="SAM" id="MobiDB-lite"/>
    </source>
</evidence>
<feature type="domain" description="Histidine kinase/HSP90-like ATPase" evidence="12">
    <location>
        <begin position="493"/>
        <end position="584"/>
    </location>
</feature>
<comment type="catalytic activity">
    <reaction evidence="1">
        <text>ATP + protein L-histidine = ADP + protein N-phospho-L-histidine.</text>
        <dbReference type="EC" id="2.7.13.3"/>
    </reaction>
</comment>
<feature type="transmembrane region" description="Helical" evidence="11">
    <location>
        <begin position="208"/>
        <end position="226"/>
    </location>
</feature>
<evidence type="ECO:0000256" key="4">
    <source>
        <dbReference type="ARBA" id="ARBA00022679"/>
    </source>
</evidence>
<evidence type="ECO:0000313" key="16">
    <source>
        <dbReference type="Proteomes" id="UP001220022"/>
    </source>
</evidence>
<evidence type="ECO:0000259" key="13">
    <source>
        <dbReference type="Pfam" id="PF07730"/>
    </source>
</evidence>
<dbReference type="GO" id="GO:0016301">
    <property type="term" value="F:kinase activity"/>
    <property type="evidence" value="ECO:0007669"/>
    <property type="project" value="UniProtKB-KW"/>
</dbReference>
<dbReference type="InterPro" id="IPR055558">
    <property type="entry name" value="DUF7134"/>
</dbReference>
<dbReference type="Proteomes" id="UP001220022">
    <property type="component" value="Unassembled WGS sequence"/>
</dbReference>
<accession>A0ABT5YUS0</accession>
<keyword evidence="5" id="KW-0547">Nucleotide-binding</keyword>
<dbReference type="Gene3D" id="3.30.565.10">
    <property type="entry name" value="Histidine kinase-like ATPase, C-terminal domain"/>
    <property type="match status" value="1"/>
</dbReference>
<feature type="transmembrane region" description="Helical" evidence="11">
    <location>
        <begin position="328"/>
        <end position="348"/>
    </location>
</feature>
<dbReference type="InterPro" id="IPR050482">
    <property type="entry name" value="Sensor_HK_TwoCompSys"/>
</dbReference>
<dbReference type="InterPro" id="IPR003594">
    <property type="entry name" value="HATPase_dom"/>
</dbReference>
<proteinExistence type="predicted"/>
<feature type="region of interest" description="Disordered" evidence="10">
    <location>
        <begin position="533"/>
        <end position="589"/>
    </location>
</feature>
<keyword evidence="11" id="KW-0472">Membrane</keyword>
<dbReference type="InterPro" id="IPR011712">
    <property type="entry name" value="Sig_transdc_His_kin_sub3_dim/P"/>
</dbReference>
<dbReference type="EC" id="2.7.13.3" evidence="2"/>
<dbReference type="RefSeq" id="WP_275809083.1">
    <property type="nucleotide sequence ID" value="NZ_BAAANM010000012.1"/>
</dbReference>
<protein>
    <recommendedName>
        <fullName evidence="2">histidine kinase</fullName>
        <ecNumber evidence="2">2.7.13.3</ecNumber>
    </recommendedName>
</protein>
<feature type="compositionally biased region" description="Polar residues" evidence="10">
    <location>
        <begin position="580"/>
        <end position="589"/>
    </location>
</feature>
<dbReference type="EMBL" id="JARHTQ010000002">
    <property type="protein sequence ID" value="MDF2255213.1"/>
    <property type="molecule type" value="Genomic_DNA"/>
</dbReference>
<evidence type="ECO:0000313" key="15">
    <source>
        <dbReference type="EMBL" id="MDF2255213.1"/>
    </source>
</evidence>
<dbReference type="InterPro" id="IPR036890">
    <property type="entry name" value="HATPase_C_sf"/>
</dbReference>
<keyword evidence="11" id="KW-0812">Transmembrane</keyword>
<dbReference type="Pfam" id="PF02518">
    <property type="entry name" value="HATPase_c"/>
    <property type="match status" value="1"/>
</dbReference>
<name>A0ABT5YUS0_9ACTN</name>